<gene>
    <name evidence="1" type="ORF">CIAN88_15425</name>
</gene>
<sequence>MKRILDVCCGSKMFYFNKNNPLVHFNDIRKLEEPLCDGRMLKIHPDTQWDFRHLPVPDNTYDMVVFDPPHLVKVGDNSWLAKKYGKLPPEWKPYLKQGFDECMRVLKPYGTLVFKWNETDIKQKELFEVLDTIPIFGDKGRGNKTYWFVFMKESEEE</sequence>
<protein>
    <submittedName>
        <fullName evidence="1">Methyltransferase</fullName>
    </submittedName>
</protein>
<proteinExistence type="predicted"/>
<evidence type="ECO:0000313" key="2">
    <source>
        <dbReference type="Proteomes" id="UP000030008"/>
    </source>
</evidence>
<dbReference type="GO" id="GO:0008168">
    <property type="term" value="F:methyltransferase activity"/>
    <property type="evidence" value="ECO:0007669"/>
    <property type="project" value="UniProtKB-KW"/>
</dbReference>
<name>A0A099I3S3_CLOIN</name>
<dbReference type="RefSeq" id="WP_044906437.1">
    <property type="nucleotide sequence ID" value="NZ_FOTN01000001.1"/>
</dbReference>
<dbReference type="EMBL" id="JQIF01000072">
    <property type="protein sequence ID" value="KGJ52330.1"/>
    <property type="molecule type" value="Genomic_DNA"/>
</dbReference>
<keyword evidence="1" id="KW-0489">Methyltransferase</keyword>
<evidence type="ECO:0000313" key="1">
    <source>
        <dbReference type="EMBL" id="KGJ52330.1"/>
    </source>
</evidence>
<keyword evidence="1" id="KW-0808">Transferase</keyword>
<dbReference type="SUPFAM" id="SSF53335">
    <property type="entry name" value="S-adenosyl-L-methionine-dependent methyltransferases"/>
    <property type="match status" value="1"/>
</dbReference>
<organism evidence="1 2">
    <name type="scientific">Clostridium innocuum</name>
    <dbReference type="NCBI Taxonomy" id="1522"/>
    <lineage>
        <taxon>Bacteria</taxon>
        <taxon>Bacillati</taxon>
        <taxon>Bacillota</taxon>
        <taxon>Clostridia</taxon>
        <taxon>Eubacteriales</taxon>
        <taxon>Clostridiaceae</taxon>
        <taxon>Clostridium</taxon>
    </lineage>
</organism>
<dbReference type="Gene3D" id="3.40.50.150">
    <property type="entry name" value="Vaccinia Virus protein VP39"/>
    <property type="match status" value="1"/>
</dbReference>
<dbReference type="Proteomes" id="UP000030008">
    <property type="component" value="Unassembled WGS sequence"/>
</dbReference>
<dbReference type="AlphaFoldDB" id="A0A099I3S3"/>
<reference evidence="1 2" key="1">
    <citation type="submission" date="2014-08" db="EMBL/GenBank/DDBJ databases">
        <title>Clostridium innocuum, an unnegligible vancomycin-resistant pathogen causing extra-intestinal infections.</title>
        <authorList>
            <person name="Feng Y."/>
            <person name="Chiu C.-H."/>
        </authorList>
    </citation>
    <scope>NUCLEOTIDE SEQUENCE [LARGE SCALE GENOMIC DNA]</scope>
    <source>
        <strain evidence="1 2">AN88</strain>
    </source>
</reference>
<dbReference type="GO" id="GO:0032259">
    <property type="term" value="P:methylation"/>
    <property type="evidence" value="ECO:0007669"/>
    <property type="project" value="UniProtKB-KW"/>
</dbReference>
<dbReference type="InterPro" id="IPR029063">
    <property type="entry name" value="SAM-dependent_MTases_sf"/>
</dbReference>
<comment type="caution">
    <text evidence="1">The sequence shown here is derived from an EMBL/GenBank/DDBJ whole genome shotgun (WGS) entry which is preliminary data.</text>
</comment>
<accession>A0A099I3S3</accession>